<dbReference type="Proteomes" id="UP000274756">
    <property type="component" value="Unassembled WGS sequence"/>
</dbReference>
<dbReference type="InterPro" id="IPR016024">
    <property type="entry name" value="ARM-type_fold"/>
</dbReference>
<dbReference type="GO" id="GO:0031267">
    <property type="term" value="F:small GTPase binding"/>
    <property type="evidence" value="ECO:0007669"/>
    <property type="project" value="InterPro"/>
</dbReference>
<evidence type="ECO:0000259" key="2">
    <source>
        <dbReference type="Pfam" id="PF08506"/>
    </source>
</evidence>
<dbReference type="Pfam" id="PF08506">
    <property type="entry name" value="Cse1"/>
    <property type="match status" value="1"/>
</dbReference>
<protein>
    <submittedName>
        <fullName evidence="3">Uncharacterized protein</fullName>
    </submittedName>
</protein>
<dbReference type="GO" id="GO:0006606">
    <property type="term" value="P:protein import into nucleus"/>
    <property type="evidence" value="ECO:0007669"/>
    <property type="project" value="TreeGrafter"/>
</dbReference>
<dbReference type="GO" id="GO:0006611">
    <property type="term" value="P:protein export from nucleus"/>
    <property type="evidence" value="ECO:0007669"/>
    <property type="project" value="TreeGrafter"/>
</dbReference>
<accession>A0A3P7P7U4</accession>
<dbReference type="GO" id="GO:0005635">
    <property type="term" value="C:nuclear envelope"/>
    <property type="evidence" value="ECO:0007669"/>
    <property type="project" value="TreeGrafter"/>
</dbReference>
<dbReference type="Gene3D" id="1.25.10.10">
    <property type="entry name" value="Leucine-rich Repeat Variant"/>
    <property type="match status" value="1"/>
</dbReference>
<dbReference type="GO" id="GO:0005049">
    <property type="term" value="F:nuclear export signal receptor activity"/>
    <property type="evidence" value="ECO:0007669"/>
    <property type="project" value="TreeGrafter"/>
</dbReference>
<dbReference type="Pfam" id="PF03378">
    <property type="entry name" value="CAS_CSE1"/>
    <property type="match status" value="2"/>
</dbReference>
<feature type="domain" description="Exportin-2 C-terminal" evidence="1">
    <location>
        <begin position="59"/>
        <end position="291"/>
    </location>
</feature>
<gene>
    <name evidence="3" type="ORF">DME_LOCUS1098</name>
</gene>
<dbReference type="AlphaFoldDB" id="A0A3P7P7U4"/>
<evidence type="ECO:0000313" key="3">
    <source>
        <dbReference type="EMBL" id="VDN51125.1"/>
    </source>
</evidence>
<dbReference type="GO" id="GO:0005829">
    <property type="term" value="C:cytosol"/>
    <property type="evidence" value="ECO:0007669"/>
    <property type="project" value="TreeGrafter"/>
</dbReference>
<dbReference type="STRING" id="318479.A0A3P7P7U4"/>
<feature type="domain" description="Exportin-2 C-terminal" evidence="1">
    <location>
        <begin position="294"/>
        <end position="403"/>
    </location>
</feature>
<keyword evidence="4" id="KW-1185">Reference proteome</keyword>
<dbReference type="InterPro" id="IPR013713">
    <property type="entry name" value="XPO2_central"/>
</dbReference>
<sequence length="418" mass="47629">MFNENVNAFPFLRCDALKFVMLFRNHLPIEELIQVISAILATLSSSHIILHQYAAVALERILLVRLKNTDKLLFNCDNVVVGPLISSLFNCFSIYPKAQNSHYLMKAVMRCFNIIDNESAKHSNEIIDRMTNMIATAVKTPVDPLHIHYVFESLCILIRRAYLIVDGGIDKYVIPLIENILANDVIEFTPYSLQLTAVLLDEAYEQKKKTGTSLIDSYLPFFNYLMKEDLWNRTANIPAALLVIESFLQCSSENILANHSSMIQAIYQKLMGSKAQDHFGFQLAISLVPKVAVKSNIQVLESIQSGMFKMVIEKVITVELNEMSRILRFEEKRICCIGLINLTVETADYLGEYYAVMVEGLVKIAETSVYDASGIEDQCDEHELIEAYNDRYCKLVYAQHKFTLAVEIQNFKGYLHFS</sequence>
<proteinExistence type="predicted"/>
<organism evidence="3 4">
    <name type="scientific">Dracunculus medinensis</name>
    <name type="common">Guinea worm</name>
    <dbReference type="NCBI Taxonomy" id="318479"/>
    <lineage>
        <taxon>Eukaryota</taxon>
        <taxon>Metazoa</taxon>
        <taxon>Ecdysozoa</taxon>
        <taxon>Nematoda</taxon>
        <taxon>Chromadorea</taxon>
        <taxon>Rhabditida</taxon>
        <taxon>Spirurina</taxon>
        <taxon>Dracunculoidea</taxon>
        <taxon>Dracunculidae</taxon>
        <taxon>Dracunculus</taxon>
    </lineage>
</organism>
<evidence type="ECO:0000259" key="1">
    <source>
        <dbReference type="Pfam" id="PF03378"/>
    </source>
</evidence>
<name>A0A3P7P7U4_DRAME</name>
<dbReference type="InterPro" id="IPR011989">
    <property type="entry name" value="ARM-like"/>
</dbReference>
<dbReference type="SUPFAM" id="SSF48371">
    <property type="entry name" value="ARM repeat"/>
    <property type="match status" value="1"/>
</dbReference>
<dbReference type="PANTHER" id="PTHR10997">
    <property type="entry name" value="IMPORTIN-7, 8, 11"/>
    <property type="match status" value="1"/>
</dbReference>
<dbReference type="InterPro" id="IPR005043">
    <property type="entry name" value="XPO2_C"/>
</dbReference>
<evidence type="ECO:0000313" key="4">
    <source>
        <dbReference type="Proteomes" id="UP000274756"/>
    </source>
</evidence>
<feature type="domain" description="Exportin-2 central" evidence="2">
    <location>
        <begin position="4"/>
        <end position="58"/>
    </location>
</feature>
<reference evidence="3 4" key="1">
    <citation type="submission" date="2018-11" db="EMBL/GenBank/DDBJ databases">
        <authorList>
            <consortium name="Pathogen Informatics"/>
        </authorList>
    </citation>
    <scope>NUCLEOTIDE SEQUENCE [LARGE SCALE GENOMIC DNA]</scope>
</reference>
<dbReference type="OrthoDB" id="3268246at2759"/>
<dbReference type="EMBL" id="UYYG01000013">
    <property type="protein sequence ID" value="VDN51125.1"/>
    <property type="molecule type" value="Genomic_DNA"/>
</dbReference>
<dbReference type="PANTHER" id="PTHR10997:SF8">
    <property type="entry name" value="EXPORTIN-2"/>
    <property type="match status" value="1"/>
</dbReference>